<accession>A0A5C4VLN0</accession>
<dbReference type="InterPro" id="IPR000792">
    <property type="entry name" value="Tscrpt_reg_LuxR_C"/>
</dbReference>
<name>A0A5C4VLN0_9ACTN</name>
<dbReference type="SMART" id="SM00448">
    <property type="entry name" value="REC"/>
    <property type="match status" value="1"/>
</dbReference>
<evidence type="ECO:0000313" key="5">
    <source>
        <dbReference type="EMBL" id="TNM36702.1"/>
    </source>
</evidence>
<evidence type="ECO:0000313" key="6">
    <source>
        <dbReference type="Proteomes" id="UP000313231"/>
    </source>
</evidence>
<proteinExistence type="predicted"/>
<feature type="domain" description="Response regulatory" evidence="4">
    <location>
        <begin position="2"/>
        <end position="121"/>
    </location>
</feature>
<dbReference type="GO" id="GO:0006355">
    <property type="term" value="P:regulation of DNA-templated transcription"/>
    <property type="evidence" value="ECO:0007669"/>
    <property type="project" value="InterPro"/>
</dbReference>
<dbReference type="InterPro" id="IPR001789">
    <property type="entry name" value="Sig_transdc_resp-reg_receiver"/>
</dbReference>
<evidence type="ECO:0000259" key="3">
    <source>
        <dbReference type="PROSITE" id="PS50043"/>
    </source>
</evidence>
<dbReference type="Pfam" id="PF00196">
    <property type="entry name" value="GerE"/>
    <property type="match status" value="1"/>
</dbReference>
<comment type="caution">
    <text evidence="5">The sequence shown here is derived from an EMBL/GenBank/DDBJ whole genome shotgun (WGS) entry which is preliminary data.</text>
</comment>
<dbReference type="OrthoDB" id="3822649at2"/>
<dbReference type="PROSITE" id="PS50110">
    <property type="entry name" value="RESPONSE_REGULATORY"/>
    <property type="match status" value="1"/>
</dbReference>
<dbReference type="AlphaFoldDB" id="A0A5C4VLN0"/>
<dbReference type="PRINTS" id="PR00038">
    <property type="entry name" value="HTHLUXR"/>
</dbReference>
<evidence type="ECO:0000256" key="1">
    <source>
        <dbReference type="ARBA" id="ARBA00023125"/>
    </source>
</evidence>
<dbReference type="SMART" id="SM00421">
    <property type="entry name" value="HTH_LUXR"/>
    <property type="match status" value="1"/>
</dbReference>
<gene>
    <name evidence="5" type="ORF">FHP29_19515</name>
</gene>
<dbReference type="InterPro" id="IPR016032">
    <property type="entry name" value="Sig_transdc_resp-reg_C-effctor"/>
</dbReference>
<reference evidence="5 6" key="1">
    <citation type="journal article" date="2016" name="Int. J. Syst. Evol. Microbiol.">
        <title>Nocardioides albidus sp. nov., an actinobacterium isolated from garden soil.</title>
        <authorList>
            <person name="Singh H."/>
            <person name="Du J."/>
            <person name="Trinh H."/>
            <person name="Won K."/>
            <person name="Yang J.E."/>
            <person name="Yin C."/>
            <person name="Kook M."/>
            <person name="Yi T.H."/>
        </authorList>
    </citation>
    <scope>NUCLEOTIDE SEQUENCE [LARGE SCALE GENOMIC DNA]</scope>
    <source>
        <strain evidence="5 6">CCTCC AB 2015297</strain>
    </source>
</reference>
<dbReference type="InterPro" id="IPR039420">
    <property type="entry name" value="WalR-like"/>
</dbReference>
<dbReference type="GO" id="GO:0003677">
    <property type="term" value="F:DNA binding"/>
    <property type="evidence" value="ECO:0007669"/>
    <property type="project" value="UniProtKB-KW"/>
</dbReference>
<dbReference type="PANTHER" id="PTHR43214">
    <property type="entry name" value="TWO-COMPONENT RESPONSE REGULATOR"/>
    <property type="match status" value="1"/>
</dbReference>
<dbReference type="SUPFAM" id="SSF46894">
    <property type="entry name" value="C-terminal effector domain of the bipartite response regulators"/>
    <property type="match status" value="1"/>
</dbReference>
<dbReference type="Pfam" id="PF00072">
    <property type="entry name" value="Response_reg"/>
    <property type="match status" value="1"/>
</dbReference>
<dbReference type="PROSITE" id="PS50043">
    <property type="entry name" value="HTH_LUXR_2"/>
    <property type="match status" value="1"/>
</dbReference>
<dbReference type="Gene3D" id="3.40.50.2300">
    <property type="match status" value="1"/>
</dbReference>
<dbReference type="InterPro" id="IPR011006">
    <property type="entry name" value="CheY-like_superfamily"/>
</dbReference>
<evidence type="ECO:0000259" key="4">
    <source>
        <dbReference type="PROSITE" id="PS50110"/>
    </source>
</evidence>
<feature type="domain" description="HTH luxR-type" evidence="3">
    <location>
        <begin position="149"/>
        <end position="212"/>
    </location>
</feature>
<organism evidence="5 6">
    <name type="scientific">Nocardioides albidus</name>
    <dbReference type="NCBI Taxonomy" id="1517589"/>
    <lineage>
        <taxon>Bacteria</taxon>
        <taxon>Bacillati</taxon>
        <taxon>Actinomycetota</taxon>
        <taxon>Actinomycetes</taxon>
        <taxon>Propionibacteriales</taxon>
        <taxon>Nocardioidaceae</taxon>
        <taxon>Nocardioides</taxon>
    </lineage>
</organism>
<protein>
    <submittedName>
        <fullName evidence="5">Response regulator transcription factor</fullName>
    </submittedName>
</protein>
<sequence>MRIAIIDDHVLFAESVALTLESEGYTVRRIDLSDPHATPATVLATAVRSAVQVVLLDLDLGRLGDGMRLISPLAAAGIGVVVVTGSGEMARRGECLRRGAKTVLVKTCPLHEVVATVRRARDGLTLMSPDERQALIALALQEREEVREIRTRLESLTRREMEVLGALMAGAAVREIARSSVVSEATVRTQVKSILAKMELTSQLAVVGAAYRVGWHPPQG</sequence>
<keyword evidence="6" id="KW-1185">Reference proteome</keyword>
<evidence type="ECO:0000256" key="2">
    <source>
        <dbReference type="PROSITE-ProRule" id="PRU00169"/>
    </source>
</evidence>
<dbReference type="SUPFAM" id="SSF52172">
    <property type="entry name" value="CheY-like"/>
    <property type="match status" value="1"/>
</dbReference>
<keyword evidence="2" id="KW-0597">Phosphoprotein</keyword>
<dbReference type="PANTHER" id="PTHR43214:SF44">
    <property type="entry name" value="TWO-COMPONENT RESPONSE REGULATOR"/>
    <property type="match status" value="1"/>
</dbReference>
<dbReference type="CDD" id="cd06170">
    <property type="entry name" value="LuxR_C_like"/>
    <property type="match status" value="1"/>
</dbReference>
<feature type="modified residue" description="4-aspartylphosphate" evidence="2">
    <location>
        <position position="57"/>
    </location>
</feature>
<keyword evidence="1" id="KW-0238">DNA-binding</keyword>
<dbReference type="Proteomes" id="UP000313231">
    <property type="component" value="Unassembled WGS sequence"/>
</dbReference>
<dbReference type="GO" id="GO:0000160">
    <property type="term" value="P:phosphorelay signal transduction system"/>
    <property type="evidence" value="ECO:0007669"/>
    <property type="project" value="InterPro"/>
</dbReference>
<dbReference type="EMBL" id="VDMP01000027">
    <property type="protein sequence ID" value="TNM36702.1"/>
    <property type="molecule type" value="Genomic_DNA"/>
</dbReference>